<evidence type="ECO:0000256" key="1">
    <source>
        <dbReference type="SAM" id="Phobius"/>
    </source>
</evidence>
<name>A0ABP4S415_9ACTN</name>
<evidence type="ECO:0000313" key="2">
    <source>
        <dbReference type="EMBL" id="GAA1666956.1"/>
    </source>
</evidence>
<feature type="transmembrane region" description="Helical" evidence="1">
    <location>
        <begin position="12"/>
        <end position="41"/>
    </location>
</feature>
<reference evidence="3" key="1">
    <citation type="journal article" date="2019" name="Int. J. Syst. Evol. Microbiol.">
        <title>The Global Catalogue of Microorganisms (GCM) 10K type strain sequencing project: providing services to taxonomists for standard genome sequencing and annotation.</title>
        <authorList>
            <consortium name="The Broad Institute Genomics Platform"/>
            <consortium name="The Broad Institute Genome Sequencing Center for Infectious Disease"/>
            <person name="Wu L."/>
            <person name="Ma J."/>
        </authorList>
    </citation>
    <scope>NUCLEOTIDE SEQUENCE [LARGE SCALE GENOMIC DNA]</scope>
    <source>
        <strain evidence="3">JCM 16001</strain>
    </source>
</reference>
<organism evidence="2 3">
    <name type="scientific">Glycomyces endophyticus</name>
    <dbReference type="NCBI Taxonomy" id="480996"/>
    <lineage>
        <taxon>Bacteria</taxon>
        <taxon>Bacillati</taxon>
        <taxon>Actinomycetota</taxon>
        <taxon>Actinomycetes</taxon>
        <taxon>Glycomycetales</taxon>
        <taxon>Glycomycetaceae</taxon>
        <taxon>Glycomyces</taxon>
    </lineage>
</organism>
<accession>A0ABP4S415</accession>
<keyword evidence="1" id="KW-0472">Membrane</keyword>
<keyword evidence="3" id="KW-1185">Reference proteome</keyword>
<evidence type="ECO:0000313" key="3">
    <source>
        <dbReference type="Proteomes" id="UP001499851"/>
    </source>
</evidence>
<proteinExistence type="predicted"/>
<dbReference type="RefSeq" id="WP_344482773.1">
    <property type="nucleotide sequence ID" value="NZ_BAAAQF010000004.1"/>
</dbReference>
<comment type="caution">
    <text evidence="2">The sequence shown here is derived from an EMBL/GenBank/DDBJ whole genome shotgun (WGS) entry which is preliminary data.</text>
</comment>
<keyword evidence="1" id="KW-1133">Transmembrane helix</keyword>
<protein>
    <submittedName>
        <fullName evidence="2">Uncharacterized protein</fullName>
    </submittedName>
</protein>
<sequence>MDTPDGSGPLVIANFAIMIVVVLAFAYAILAVMAALGLTSFSVLERFRKKREEPEDDGIDGLF</sequence>
<dbReference type="EMBL" id="BAAAQF010000004">
    <property type="protein sequence ID" value="GAA1666956.1"/>
    <property type="molecule type" value="Genomic_DNA"/>
</dbReference>
<gene>
    <name evidence="2" type="ORF">GCM10009830_10840</name>
</gene>
<dbReference type="Proteomes" id="UP001499851">
    <property type="component" value="Unassembled WGS sequence"/>
</dbReference>
<keyword evidence="1" id="KW-0812">Transmembrane</keyword>